<dbReference type="PANTHER" id="PTHR43245:SF55">
    <property type="entry name" value="NAD(P)-BINDING DOMAIN-CONTAINING PROTEIN"/>
    <property type="match status" value="1"/>
</dbReference>
<dbReference type="AlphaFoldDB" id="A0A844QDC1"/>
<dbReference type="PANTHER" id="PTHR43245">
    <property type="entry name" value="BIFUNCTIONAL POLYMYXIN RESISTANCE PROTEIN ARNA"/>
    <property type="match status" value="1"/>
</dbReference>
<gene>
    <name evidence="2" type="ORF">GN330_07020</name>
</gene>
<dbReference type="InterPro" id="IPR001509">
    <property type="entry name" value="Epimerase_deHydtase"/>
</dbReference>
<dbReference type="RefSeq" id="WP_343040387.1">
    <property type="nucleotide sequence ID" value="NZ_WPHG01000002.1"/>
</dbReference>
<evidence type="ECO:0000313" key="3">
    <source>
        <dbReference type="Proteomes" id="UP000463224"/>
    </source>
</evidence>
<name>A0A844QDC1_9HYPH</name>
<dbReference type="Gene3D" id="3.40.50.720">
    <property type="entry name" value="NAD(P)-binding Rossmann-like Domain"/>
    <property type="match status" value="1"/>
</dbReference>
<dbReference type="SUPFAM" id="SSF51735">
    <property type="entry name" value="NAD(P)-binding Rossmann-fold domains"/>
    <property type="match status" value="1"/>
</dbReference>
<organism evidence="2 3">
    <name type="scientific">Nitratireductor arenosus</name>
    <dbReference type="NCBI Taxonomy" id="2682096"/>
    <lineage>
        <taxon>Bacteria</taxon>
        <taxon>Pseudomonadati</taxon>
        <taxon>Pseudomonadota</taxon>
        <taxon>Alphaproteobacteria</taxon>
        <taxon>Hyphomicrobiales</taxon>
        <taxon>Phyllobacteriaceae</taxon>
        <taxon>Nitratireductor</taxon>
    </lineage>
</organism>
<dbReference type="InterPro" id="IPR050177">
    <property type="entry name" value="Lipid_A_modif_metabolic_enz"/>
</dbReference>
<accession>A0A844QDC1</accession>
<dbReference type="Proteomes" id="UP000463224">
    <property type="component" value="Unassembled WGS sequence"/>
</dbReference>
<protein>
    <submittedName>
        <fullName evidence="2">NAD-dependent epimerase/dehydratase family protein</fullName>
    </submittedName>
</protein>
<dbReference type="EMBL" id="WPHG01000002">
    <property type="protein sequence ID" value="MVA96997.1"/>
    <property type="molecule type" value="Genomic_DNA"/>
</dbReference>
<evidence type="ECO:0000259" key="1">
    <source>
        <dbReference type="Pfam" id="PF01370"/>
    </source>
</evidence>
<reference evidence="2 3" key="1">
    <citation type="submission" date="2019-12" db="EMBL/GenBank/DDBJ databases">
        <title>Nitratireductor arenosus sp. nov., Isolated from sea sand, Jeju island, South Korea.</title>
        <authorList>
            <person name="Kim W."/>
        </authorList>
    </citation>
    <scope>NUCLEOTIDE SEQUENCE [LARGE SCALE GENOMIC DNA]</scope>
    <source>
        <strain evidence="2 3">CAU 1489</strain>
    </source>
</reference>
<proteinExistence type="predicted"/>
<evidence type="ECO:0000313" key="2">
    <source>
        <dbReference type="EMBL" id="MVA96997.1"/>
    </source>
</evidence>
<dbReference type="CDD" id="cd08946">
    <property type="entry name" value="SDR_e"/>
    <property type="match status" value="1"/>
</dbReference>
<feature type="domain" description="NAD-dependent epimerase/dehydratase" evidence="1">
    <location>
        <begin position="5"/>
        <end position="234"/>
    </location>
</feature>
<keyword evidence="3" id="KW-1185">Reference proteome</keyword>
<comment type="caution">
    <text evidence="2">The sequence shown here is derived from an EMBL/GenBank/DDBJ whole genome shotgun (WGS) entry which is preliminary data.</text>
</comment>
<dbReference type="InterPro" id="IPR036291">
    <property type="entry name" value="NAD(P)-bd_dom_sf"/>
</dbReference>
<sequence length="298" mass="31246">MPATLVSGGTGLVGRFVVEALLAAGHAVTLLGRTAPPAGFFPRAIGFVEAALDPGRDRSAAFAGIDFFVHAAFDHLPGRYRGGEGDDPAGFRRRNLDGSLALFDQAKRAGVSRVVFLSSRAVYGRQPPGAVLFEDTPCRPDTLYGTVKHAAEQGLMGLVDAGFCATALRITGVYGAAAANRAHKWQPLFSDFLAGRPVAPRVAGEVHGADVGQAVRHVLAAAPGAVCGELFNVADIVLDRHDLLALVREATGAGGPLPARADPAALNLMDTRKLRALGWRPGGTALLKRTVREMCARR</sequence>
<dbReference type="Pfam" id="PF01370">
    <property type="entry name" value="Epimerase"/>
    <property type="match status" value="1"/>
</dbReference>